<dbReference type="EMBL" id="HQ857562">
    <property type="protein sequence ID" value="ADX22830.1"/>
    <property type="molecule type" value="Genomic_DNA"/>
</dbReference>
<organismHost>
    <name type="scientific">Cynomys parvidens</name>
    <name type="common">Utah prairie dog</name>
    <dbReference type="NCBI Taxonomy" id="99827"/>
</organismHost>
<dbReference type="Proteomes" id="UP000515953">
    <property type="component" value="Segment"/>
</dbReference>
<dbReference type="Proteomes" id="UP000099051">
    <property type="component" value="Segment"/>
</dbReference>
<dbReference type="EMBL" id="KC257460">
    <property type="protein sequence ID" value="AGF36947.1"/>
    <property type="molecule type" value="Genomic_DNA"/>
</dbReference>
<evidence type="ECO:0000313" key="10">
    <source>
        <dbReference type="EMBL" id="QNI40040.1"/>
    </source>
</evidence>
<reference evidence="13 14" key="1">
    <citation type="journal article" date="2005" name="J. Gen. Virol.">
        <title>A tale of two clades: monkeypox viruses.</title>
        <authorList>
            <person name="Likos A.M."/>
            <person name="Sammons S.A."/>
            <person name="Olson V.A."/>
            <person name="Frace A.M."/>
            <person name="Li Y."/>
            <person name="Olsen-Rasmussen M."/>
            <person name="Davidson W."/>
            <person name="Galloway R."/>
            <person name="Khristova M.L."/>
            <person name="Reynolds M.G."/>
            <person name="Zhao H."/>
            <person name="Carroll D.S."/>
            <person name="Curns A."/>
            <person name="Formenty P."/>
            <person name="Esposito J.J."/>
            <person name="Regnery R.L."/>
            <person name="Damon I.K."/>
        </authorList>
    </citation>
    <scope>NUCLEOTIDE SEQUENCE [LARGE SCALE GENOMIC DNA]</scope>
    <source>
        <strain evidence="1">Congo_2003_358</strain>
        <strain evidence="2">Zaire_1979-005</strain>
    </source>
</reference>
<evidence type="ECO:0000313" key="19">
    <source>
        <dbReference type="Proteomes" id="UP000515831"/>
    </source>
</evidence>
<dbReference type="Proteomes" id="UP000121251">
    <property type="component" value="Segment"/>
</dbReference>
<evidence type="ECO:0000313" key="2">
    <source>
        <dbReference type="EMBL" id="AAY97384.1"/>
    </source>
</evidence>
<evidence type="ECO:0000313" key="12">
    <source>
        <dbReference type="Proteomes" id="UP000099021"/>
    </source>
</evidence>
<dbReference type="Proteomes" id="UP000515833">
    <property type="component" value="Segment"/>
</dbReference>
<evidence type="ECO:0000313" key="20">
    <source>
        <dbReference type="Proteomes" id="UP000515833"/>
    </source>
</evidence>
<dbReference type="EMBL" id="HM172544">
    <property type="protein sequence ID" value="ADK39208.1"/>
    <property type="molecule type" value="Genomic_DNA"/>
</dbReference>
<dbReference type="EMBL" id="DQ011154">
    <property type="protein sequence ID" value="AAY97182.1"/>
    <property type="molecule type" value="Genomic_DNA"/>
</dbReference>
<dbReference type="EMBL" id="HQ857563">
    <property type="protein sequence ID" value="ADX23026.1"/>
    <property type="molecule type" value="Genomic_DNA"/>
</dbReference>
<organismHost>
    <name type="scientific">Cynomys mexicanus</name>
    <name type="common">Mexican prairie dog</name>
    <dbReference type="NCBI Taxonomy" id="99826"/>
</organismHost>
<name>Q3I8I0_MONPV</name>
<organismHost>
    <name type="scientific">Cynomys leucurus</name>
    <name type="common">White-tailed prairie dog</name>
    <dbReference type="NCBI Taxonomy" id="99825"/>
</organismHost>
<dbReference type="EMBL" id="MN702451">
    <property type="protein sequence ID" value="QNI40231.1"/>
    <property type="molecule type" value="Genomic_DNA"/>
</dbReference>
<accession>Q3I8I0</accession>
<dbReference type="Proteomes" id="UP000133567">
    <property type="component" value="Segment"/>
</dbReference>
<dbReference type="Proteomes" id="UP000515921">
    <property type="component" value="Segment"/>
</dbReference>
<dbReference type="EMBL" id="DQ011155">
    <property type="protein sequence ID" value="AAY97384.1"/>
    <property type="molecule type" value="Genomic_DNA"/>
</dbReference>
<dbReference type="Proteomes" id="UP000133385">
    <property type="component" value="Segment"/>
</dbReference>
<evidence type="ECO:0000313" key="17">
    <source>
        <dbReference type="Proteomes" id="UP000133567"/>
    </source>
</evidence>
<dbReference type="EMBL" id="MN702449">
    <property type="protein sequence ID" value="QNI39850.1"/>
    <property type="molecule type" value="Genomic_DNA"/>
</dbReference>
<dbReference type="EMBL" id="KC257459">
    <property type="protein sequence ID" value="AGF36740.1"/>
    <property type="molecule type" value="Genomic_DNA"/>
</dbReference>
<evidence type="ECO:0000313" key="8">
    <source>
        <dbReference type="EMBL" id="QNI39303.1"/>
    </source>
</evidence>
<dbReference type="Proteomes" id="UP000099021">
    <property type="component" value="Genome"/>
</dbReference>
<dbReference type="EMBL" id="MN702446">
    <property type="protein sequence ID" value="QNI39303.1"/>
    <property type="molecule type" value="Genomic_DNA"/>
</dbReference>
<dbReference type="Pfam" id="PF06802">
    <property type="entry name" value="DUF1231"/>
    <property type="match status" value="1"/>
</dbReference>
<evidence type="ECO:0000313" key="4">
    <source>
        <dbReference type="EMBL" id="ADX22830.1"/>
    </source>
</evidence>
<sequence>MIYINSSKFAYVLKLHRSMYRIPPFPIDISSCCSQYTNDDTEIPIHDLIKDVAIF</sequence>
<evidence type="ECO:0000313" key="3">
    <source>
        <dbReference type="EMBL" id="ADK39208.1"/>
    </source>
</evidence>
<evidence type="ECO:0000313" key="11">
    <source>
        <dbReference type="EMBL" id="QNI40231.1"/>
    </source>
</evidence>
<evidence type="ECO:0000313" key="5">
    <source>
        <dbReference type="EMBL" id="ADX23026.1"/>
    </source>
</evidence>
<evidence type="ECO:0000313" key="1">
    <source>
        <dbReference type="EMBL" id="AAY97182.1"/>
    </source>
</evidence>
<reference evidence="3 18" key="2">
    <citation type="journal article" date="2010" name="Virol. J.">
        <title>Comparative whole genome sequence analysis of wild-type and cidofovir-resistant monkeypoxvirus.</title>
        <authorList>
            <person name="Farlow J."/>
            <person name="Ichou M.A."/>
            <person name="Huggins J."/>
            <person name="Ibrahim S."/>
        </authorList>
    </citation>
    <scope>NUCLEOTIDE SEQUENCE [LARGE SCALE GENOMIC DNA]</scope>
    <source>
        <strain evidence="3">Zaire 1979-005</strain>
    </source>
</reference>
<reference evidence="19 20" key="5">
    <citation type="submission" date="2019-11" db="EMBL/GenBank/DDBJ databases">
        <authorList>
            <person name="Nkili Meyong A."/>
        </authorList>
    </citation>
    <scope>NUCLEOTIDE SEQUENCE [LARGE SCALE GENOMIC DNA]</scope>
    <source>
        <strain evidence="8 19">38c_contig_SPADES</strain>
        <strain evidence="11 21">A6_contig_SPADES</strain>
        <strain evidence="10 20">B1_contig_SPADES</strain>
        <strain evidence="9 22">B2_contig_SPADES</strain>
    </source>
</reference>
<dbReference type="Proteomes" id="UP000168391">
    <property type="component" value="Segment"/>
</dbReference>
<evidence type="ECO:0000313" key="7">
    <source>
        <dbReference type="EMBL" id="AGF36947.1"/>
    </source>
</evidence>
<reference evidence="12 15" key="4">
    <citation type="journal article" date="2013" name="Emerg. Infect. Dis.">
        <title>Phylogenetic and ecologic perspectives of a monkeypox outbreak, southern Sudan, 2005.</title>
        <authorList>
            <person name="Nakazawa Y."/>
            <person name="Emerson G.L."/>
            <person name="Carroll D.S."/>
            <person name="Zhao H."/>
            <person name="Li Y."/>
            <person name="Reynolds M.G."/>
            <person name="Karem K.L."/>
            <person name="Olson V.A."/>
            <person name="Lash R.R."/>
            <person name="Davidson W.B."/>
            <person name="Smith S.K."/>
            <person name="Levine R.S."/>
            <person name="Regnery R.L."/>
            <person name="Sammons S.A."/>
            <person name="Frace M.A."/>
            <person name="Mutasim E.M."/>
            <person name="Karsani M.E."/>
            <person name="Muntasir M.O."/>
            <person name="Babiker A.A."/>
            <person name="Opoka L."/>
            <person name="Chowdhary V."/>
            <person name="Damon I.K."/>
        </authorList>
    </citation>
    <scope>NUCLEOTIDE SEQUENCE [LARGE SCALE GENOMIC DNA]</scope>
    <source>
        <strain evidence="7">DRC Yandongi 1985</strain>
        <strain evidence="6">Sudan 2005_01</strain>
    </source>
</reference>
<evidence type="ECO:0000313" key="16">
    <source>
        <dbReference type="Proteomes" id="UP000133385"/>
    </source>
</evidence>
<evidence type="ECO:0000313" key="13">
    <source>
        <dbReference type="Proteomes" id="UP000099051"/>
    </source>
</evidence>
<protein>
    <submittedName>
        <fullName evidence="2">Uncharacterized protein</fullName>
    </submittedName>
</protein>
<evidence type="ECO:0000313" key="14">
    <source>
        <dbReference type="Proteomes" id="UP000100082"/>
    </source>
</evidence>
<organismHost>
    <name type="scientific">Gliridae</name>
    <name type="common">dormice</name>
    <dbReference type="NCBI Taxonomy" id="30650"/>
</organismHost>
<evidence type="ECO:0000313" key="15">
    <source>
        <dbReference type="Proteomes" id="UP000121251"/>
    </source>
</evidence>
<evidence type="ECO:0000313" key="22">
    <source>
        <dbReference type="Proteomes" id="UP000515953"/>
    </source>
</evidence>
<evidence type="ECO:0000313" key="18">
    <source>
        <dbReference type="Proteomes" id="UP000168391"/>
    </source>
</evidence>
<evidence type="ECO:0000313" key="9">
    <source>
        <dbReference type="EMBL" id="QNI39850.1"/>
    </source>
</evidence>
<proteinExistence type="predicted"/>
<organism evidence="2 13">
    <name type="scientific">Monkeypox virus</name>
    <name type="common">MPXV</name>
    <dbReference type="NCBI Taxonomy" id="10244"/>
    <lineage>
        <taxon>Viruses</taxon>
        <taxon>Varidnaviria</taxon>
        <taxon>Bamfordvirae</taxon>
        <taxon>Nucleocytoviricota</taxon>
        <taxon>Pokkesviricetes</taxon>
        <taxon>Chitovirales</taxon>
        <taxon>Poxviridae</taxon>
        <taxon>Chordopoxvirinae</taxon>
        <taxon>Orthopoxvirus</taxon>
        <taxon>Orthopoxvirus monkeypox</taxon>
    </lineage>
</organism>
<evidence type="ECO:0000313" key="6">
    <source>
        <dbReference type="EMBL" id="AGF36740.1"/>
    </source>
</evidence>
<gene>
    <name evidence="7" type="ORF">MPXV_DRC_Yandongi_185</name>
    <name evidence="1" type="ORF">MPXV_RCG2003_358_191</name>
    <name evidence="6" type="ORF">MPXV_SUD2005_01_185</name>
    <name evidence="2" type="ORF">MPXV_ZAI1979_005_191</name>
</gene>
<dbReference type="EMBL" id="MN702450">
    <property type="protein sequence ID" value="QNI40040.1"/>
    <property type="molecule type" value="Genomic_DNA"/>
</dbReference>
<organismHost>
    <name type="scientific">Cynomys gunnisoni</name>
    <name type="common">Gunnison's prairie dog</name>
    <name type="synonym">Spermophilus gunnisoni</name>
    <dbReference type="NCBI Taxonomy" id="45479"/>
</organismHost>
<dbReference type="InterPro" id="IPR009633">
    <property type="entry name" value="Vaccinia_virus_B17"/>
</dbReference>
<organismHost>
    <name type="scientific">Cynomys ludovicianus</name>
    <name type="common">Black-tailed prairie dog</name>
    <dbReference type="NCBI Taxonomy" id="45480"/>
</organismHost>
<evidence type="ECO:0000313" key="21">
    <source>
        <dbReference type="Proteomes" id="UP000515921"/>
    </source>
</evidence>
<dbReference type="Proteomes" id="UP000515831">
    <property type="component" value="Segment"/>
</dbReference>
<organismHost>
    <name type="scientific">Mus musculus</name>
    <name type="common">Mouse</name>
    <dbReference type="NCBI Taxonomy" id="10090"/>
</organismHost>
<dbReference type="Proteomes" id="UP000100082">
    <property type="component" value="Segment"/>
</dbReference>
<reference evidence="19 20" key="6">
    <citation type="submission" date="2020-09" db="EMBL/GenBank/DDBJ databases">
        <title>Genomic history of human monkeypox in the Central African Republic between 2001 and 2018.</title>
        <authorList>
            <person name="Selekon B."/>
            <person name="Labouba I.L."/>
            <person name="Gonofio E.C."/>
            <person name="Sem Ouilibona R."/>
            <person name="Simo Tchetgna H."/>
            <person name="Besombes C."/>
            <person name="Feher M."/>
            <person name="Fontanet A."/>
            <person name="Kazanji M."/>
            <person name="Manugerra J.-C."/>
            <person name="Gessain A."/>
            <person name="Nakoune E."/>
            <person name="Berthet N."/>
        </authorList>
    </citation>
    <scope>NUCLEOTIDE SEQUENCE [LARGE SCALE GENOMIC DNA]</scope>
    <source>
        <strain evidence="8 19">38c_contig_SPADES</strain>
        <strain evidence="11 21">A6_contig_SPADES</strain>
        <strain evidence="10 20">B1_contig_SPADES</strain>
        <strain evidence="9 22">B2_contig_SPADES</strain>
    </source>
</reference>
<organismHost>
    <name type="scientific">Heliosciurus ruwenzorii</name>
    <name type="common">Ruwenzori sun squirrel</name>
    <dbReference type="NCBI Taxonomy" id="226685"/>
</organismHost>
<reference evidence="16 17" key="3">
    <citation type="journal article" date="2011" name="J. Virol.">
        <title>Deletion of the monkeypox virus inhibitor of complement enzymes locus impacts the adaptive immune response to monkeypox virus in a nonhuman primate model of infection.</title>
        <authorList>
            <person name="Estep R.D."/>
            <person name="Messaoudi I."/>
            <person name="O'Connor M.A."/>
            <person name="Li H."/>
            <person name="Sprague J."/>
            <person name="Barron A."/>
            <person name="Engelmann F."/>
            <person name="Yen B."/>
            <person name="Powers M.F."/>
            <person name="Jones J.M."/>
            <person name="Robinson B.A."/>
            <person name="Orzechowska B.U."/>
            <person name="Manoharan M."/>
            <person name="Legasse A."/>
            <person name="Planer S."/>
            <person name="Wilk J."/>
            <person name="Axthelm M.K."/>
            <person name="Wong S.W."/>
        </authorList>
    </citation>
    <scope>NUCLEOTIDE SEQUENCE [LARGE SCALE GENOMIC DNA]</scope>
    <source>
        <strain evidence="5">D14L knockout</strain>
        <strain evidence="4">V79-I-005</strain>
    </source>
</reference>
<organismHost>
    <name type="scientific">Homo sapiens</name>
    <name type="common">Human</name>
    <dbReference type="NCBI Taxonomy" id="9606"/>
</organismHost>